<reference evidence="5" key="1">
    <citation type="submission" date="2011-01" db="EMBL/GenBank/DDBJ databases">
        <title>Complete sequence of chromosome of Mesorhizobium ciceri bv. biserrulae WSM1271.</title>
        <authorList>
            <person name="Lucas S."/>
            <person name="Copeland A."/>
            <person name="Lapidus A."/>
            <person name="Cheng J.-F."/>
            <person name="Goodwin L."/>
            <person name="Pitluck S."/>
            <person name="Teshima H."/>
            <person name="Detter J.C."/>
            <person name="Han C."/>
            <person name="Tapia R."/>
            <person name="Land M."/>
            <person name="Hauser L."/>
            <person name="Kyrpides N."/>
            <person name="Ivanova N."/>
            <person name="Nandasena K."/>
            <person name="Reeve W.G."/>
            <person name="Howieson J.G."/>
            <person name="O'Hara G."/>
            <person name="Tiwari R.P."/>
            <person name="Woyke T."/>
        </authorList>
    </citation>
    <scope>NUCLEOTIDE SEQUENCE [LARGE SCALE GENOMIC DNA]</scope>
    <source>
        <strain evidence="5">HAMBI 2942 / LMG 23838 / WSM1271</strain>
    </source>
</reference>
<protein>
    <submittedName>
        <fullName evidence="4">MmgE/PrpD family protein</fullName>
    </submittedName>
</protein>
<dbReference type="eggNOG" id="COG2079">
    <property type="taxonomic scope" value="Bacteria"/>
</dbReference>
<dbReference type="InterPro" id="IPR042183">
    <property type="entry name" value="MmgE/PrpD_sf_1"/>
</dbReference>
<dbReference type="Gene3D" id="3.30.1330.120">
    <property type="entry name" value="2-methylcitrate dehydratase PrpD"/>
    <property type="match status" value="1"/>
</dbReference>
<dbReference type="Pfam" id="PF03972">
    <property type="entry name" value="MmgE_PrpD_N"/>
    <property type="match status" value="1"/>
</dbReference>
<dbReference type="HOGENOM" id="CLU_026574_2_2_5"/>
<dbReference type="InterPro" id="IPR045337">
    <property type="entry name" value="MmgE_PrpD_C"/>
</dbReference>
<dbReference type="STRING" id="765698.Mesci_5752"/>
<dbReference type="PATRIC" id="fig|765698.3.peg.6263"/>
<dbReference type="SUPFAM" id="SSF103378">
    <property type="entry name" value="2-methylcitrate dehydratase PrpD"/>
    <property type="match status" value="1"/>
</dbReference>
<dbReference type="GO" id="GO:0016829">
    <property type="term" value="F:lyase activity"/>
    <property type="evidence" value="ECO:0007669"/>
    <property type="project" value="InterPro"/>
</dbReference>
<dbReference type="InterPro" id="IPR042188">
    <property type="entry name" value="MmgE/PrpD_sf_2"/>
</dbReference>
<proteinExistence type="inferred from homology"/>
<evidence type="ECO:0000313" key="5">
    <source>
        <dbReference type="Proteomes" id="UP000007471"/>
    </source>
</evidence>
<evidence type="ECO:0000256" key="1">
    <source>
        <dbReference type="ARBA" id="ARBA00006174"/>
    </source>
</evidence>
<dbReference type="Gene3D" id="1.10.4100.10">
    <property type="entry name" value="2-methylcitrate dehydratase PrpD"/>
    <property type="match status" value="1"/>
</dbReference>
<dbReference type="PANTHER" id="PTHR16943:SF8">
    <property type="entry name" value="2-METHYLCITRATE DEHYDRATASE"/>
    <property type="match status" value="1"/>
</dbReference>
<dbReference type="EMBL" id="CP002447">
    <property type="protein sequence ID" value="ADV14803.1"/>
    <property type="molecule type" value="Genomic_DNA"/>
</dbReference>
<dbReference type="InterPro" id="IPR005656">
    <property type="entry name" value="MmgE_PrpD"/>
</dbReference>
<evidence type="ECO:0000259" key="2">
    <source>
        <dbReference type="Pfam" id="PF03972"/>
    </source>
</evidence>
<gene>
    <name evidence="4" type="ordered locus">Mesci_5752</name>
</gene>
<dbReference type="Proteomes" id="UP000007471">
    <property type="component" value="Chromosome"/>
</dbReference>
<evidence type="ECO:0000313" key="4">
    <source>
        <dbReference type="EMBL" id="ADV14803.1"/>
    </source>
</evidence>
<sequence length="447" mass="46659">MPNLDIASSIAEWAGRYRGDMSPTIEREARRSLVDTASCMFGGRTTAVSALAEKAISLESGEGAVSIVGGGMLSVGGAAFLNGVRSHALDFDDYEFVGSTHPSAPILAALLAVGFRDGLTVGDILRAWTVGYEVIVRLGESLGFGHYLSGWHSTSTLGPIAAAAACAHAMDLPSERIAAAMNMGSSVSAGLQHQFGTDMKVAHVGLAARGGVFAAQYARVGAVAASGLVWDGPLGFLANFGTPTSPGTRAVLATRIIGQGIMDHPVARKSWPSCSYTQRPIEAAIGLRENHQIDPTSIASIAIHSPAPFVRVVSIAEPTTSAEARFSVRYCVARAMLCGVLTPADFEPAALSEPDTRALMLKVSIVPEQVPDDIQDLSPEAPDRLVVTLQSGQRLEKAVAYVRGGPKNPMTDADLTRKAKACDAPAELVGLLAEGALSIPIRSTAIF</sequence>
<dbReference type="Pfam" id="PF19305">
    <property type="entry name" value="MmgE_PrpD_C"/>
    <property type="match status" value="1"/>
</dbReference>
<name>E8THP1_MESCW</name>
<feature type="domain" description="MmgE/PrpD C-terminal" evidence="3">
    <location>
        <begin position="271"/>
        <end position="423"/>
    </location>
</feature>
<accession>E8THP1</accession>
<evidence type="ECO:0000259" key="3">
    <source>
        <dbReference type="Pfam" id="PF19305"/>
    </source>
</evidence>
<dbReference type="InterPro" id="IPR045336">
    <property type="entry name" value="MmgE_PrpD_N"/>
</dbReference>
<dbReference type="PANTHER" id="PTHR16943">
    <property type="entry name" value="2-METHYLCITRATE DEHYDRATASE-RELATED"/>
    <property type="match status" value="1"/>
</dbReference>
<dbReference type="KEGG" id="mci:Mesci_5752"/>
<dbReference type="InterPro" id="IPR036148">
    <property type="entry name" value="MmgE/PrpD_sf"/>
</dbReference>
<comment type="similarity">
    <text evidence="1">Belongs to the PrpD family.</text>
</comment>
<feature type="domain" description="MmgE/PrpD N-terminal" evidence="2">
    <location>
        <begin position="9"/>
        <end position="243"/>
    </location>
</feature>
<organism evidence="4 5">
    <name type="scientific">Mesorhizobium ciceri biovar biserrulae (strain HAMBI 2942 / LMG 23838 / WSM1271)</name>
    <dbReference type="NCBI Taxonomy" id="765698"/>
    <lineage>
        <taxon>Bacteria</taxon>
        <taxon>Pseudomonadati</taxon>
        <taxon>Pseudomonadota</taxon>
        <taxon>Alphaproteobacteria</taxon>
        <taxon>Hyphomicrobiales</taxon>
        <taxon>Phyllobacteriaceae</taxon>
        <taxon>Mesorhizobium</taxon>
    </lineage>
</organism>
<dbReference type="AlphaFoldDB" id="E8THP1"/>
<dbReference type="OrthoDB" id="9795089at2"/>